<dbReference type="AlphaFoldDB" id="A0A4R6PX18"/>
<sequence length="90" mass="10892">MYKVERYIEELTIIEFMDKYYDLAMTLGKCRSCSGYGKTWFWLGFDFDPEIYWNKYNKFRVIIDKVSLESVTAAREAEKRLHNENIDLIK</sequence>
<accession>A0A4R6PX18</accession>
<dbReference type="Proteomes" id="UP000295500">
    <property type="component" value="Unassembled WGS sequence"/>
</dbReference>
<reference evidence="1 2" key="1">
    <citation type="submission" date="2019-03" db="EMBL/GenBank/DDBJ databases">
        <title>Genomic Encyclopedia of Type Strains, Phase IV (KMG-IV): sequencing the most valuable type-strain genomes for metagenomic binning, comparative biology and taxonomic classification.</title>
        <authorList>
            <person name="Goeker M."/>
        </authorList>
    </citation>
    <scope>NUCLEOTIDE SEQUENCE [LARGE SCALE GENOMIC DNA]</scope>
    <source>
        <strain evidence="1 2">DSM 28287</strain>
    </source>
</reference>
<gene>
    <name evidence="1" type="ORF">EV211_14911</name>
</gene>
<dbReference type="EMBL" id="SNXO01000049">
    <property type="protein sequence ID" value="TDP48645.1"/>
    <property type="molecule type" value="Genomic_DNA"/>
</dbReference>
<name>A0A4R6PX18_9FIRM</name>
<organism evidence="1 2">
    <name type="scientific">Aminicella lysinilytica</name>
    <dbReference type="NCBI Taxonomy" id="433323"/>
    <lineage>
        <taxon>Bacteria</taxon>
        <taxon>Bacillati</taxon>
        <taxon>Bacillota</taxon>
        <taxon>Clostridia</taxon>
        <taxon>Peptostreptococcales</taxon>
        <taxon>Anaerovoracaceae</taxon>
        <taxon>Aminicella</taxon>
    </lineage>
</organism>
<comment type="caution">
    <text evidence="1">The sequence shown here is derived from an EMBL/GenBank/DDBJ whole genome shotgun (WGS) entry which is preliminary data.</text>
</comment>
<evidence type="ECO:0000313" key="2">
    <source>
        <dbReference type="Proteomes" id="UP000295500"/>
    </source>
</evidence>
<keyword evidence="2" id="KW-1185">Reference proteome</keyword>
<proteinExistence type="predicted"/>
<dbReference type="RefSeq" id="WP_133529234.1">
    <property type="nucleotide sequence ID" value="NZ_SNXO01000049.1"/>
</dbReference>
<protein>
    <submittedName>
        <fullName evidence="1">Uncharacterized protein</fullName>
    </submittedName>
</protein>
<dbReference type="OrthoDB" id="5420534at2"/>
<evidence type="ECO:0000313" key="1">
    <source>
        <dbReference type="EMBL" id="TDP48645.1"/>
    </source>
</evidence>